<comment type="caution">
    <text evidence="1">The sequence shown here is derived from an EMBL/GenBank/DDBJ whole genome shotgun (WGS) entry which is preliminary data.</text>
</comment>
<name>A0A6B0YPK8_9CHLR</name>
<evidence type="ECO:0000313" key="1">
    <source>
        <dbReference type="EMBL" id="MXY92880.1"/>
    </source>
</evidence>
<protein>
    <submittedName>
        <fullName evidence="1">Uncharacterized protein</fullName>
    </submittedName>
</protein>
<accession>A0A6B0YPK8</accession>
<dbReference type="EMBL" id="VXRG01000048">
    <property type="protein sequence ID" value="MXY92880.1"/>
    <property type="molecule type" value="Genomic_DNA"/>
</dbReference>
<sequence length="71" mass="8123">MLKRVMPVGDDRRDHCRIVERKRDALLIVDSPGLPLQFILTGGERRDISQAESLLAPFYYTALARTNVDRP</sequence>
<reference evidence="1" key="1">
    <citation type="submission" date="2019-09" db="EMBL/GenBank/DDBJ databases">
        <title>Characterisation of the sponge microbiome using genome-centric metagenomics.</title>
        <authorList>
            <person name="Engelberts J.P."/>
            <person name="Robbins S.J."/>
            <person name="De Goeij J.M."/>
            <person name="Aranda M."/>
            <person name="Bell S.C."/>
            <person name="Webster N.S."/>
        </authorList>
    </citation>
    <scope>NUCLEOTIDE SEQUENCE</scope>
    <source>
        <strain evidence="1">SB0664_bin_27</strain>
    </source>
</reference>
<dbReference type="AlphaFoldDB" id="A0A6B0YPK8"/>
<proteinExistence type="predicted"/>
<gene>
    <name evidence="1" type="ORF">F4Y42_05460</name>
</gene>
<organism evidence="1">
    <name type="scientific">Caldilineaceae bacterium SB0664_bin_27</name>
    <dbReference type="NCBI Taxonomy" id="2605260"/>
    <lineage>
        <taxon>Bacteria</taxon>
        <taxon>Bacillati</taxon>
        <taxon>Chloroflexota</taxon>
        <taxon>Caldilineae</taxon>
        <taxon>Caldilineales</taxon>
        <taxon>Caldilineaceae</taxon>
    </lineage>
</organism>